<protein>
    <recommendedName>
        <fullName evidence="1">Transposase IS4-like domain-containing protein</fullName>
    </recommendedName>
</protein>
<comment type="caution">
    <text evidence="2">The sequence shown here is derived from an EMBL/GenBank/DDBJ whole genome shotgun (WGS) entry which is preliminary data.</text>
</comment>
<dbReference type="PANTHER" id="PTHR30007">
    <property type="entry name" value="PHP DOMAIN PROTEIN"/>
    <property type="match status" value="1"/>
</dbReference>
<proteinExistence type="predicted"/>
<evidence type="ECO:0000259" key="1">
    <source>
        <dbReference type="Pfam" id="PF01609"/>
    </source>
</evidence>
<reference evidence="3" key="1">
    <citation type="journal article" date="2019" name="Int. J. Syst. Evol. Microbiol.">
        <title>The Global Catalogue of Microorganisms (GCM) 10K type strain sequencing project: providing services to taxonomists for standard genome sequencing and annotation.</title>
        <authorList>
            <consortium name="The Broad Institute Genomics Platform"/>
            <consortium name="The Broad Institute Genome Sequencing Center for Infectious Disease"/>
            <person name="Wu L."/>
            <person name="Ma J."/>
        </authorList>
    </citation>
    <scope>NUCLEOTIDE SEQUENCE [LARGE SCALE GENOMIC DNA]</scope>
    <source>
        <strain evidence="3">JCM 3175</strain>
    </source>
</reference>
<evidence type="ECO:0000313" key="2">
    <source>
        <dbReference type="EMBL" id="GAA4572164.1"/>
    </source>
</evidence>
<dbReference type="InterPro" id="IPR002559">
    <property type="entry name" value="Transposase_11"/>
</dbReference>
<sequence>MCVVAEGAGIPLAVALTGGNRHDVTQLLPLIDKVPPVRGRRGRPRRRPDELYADRAYDHDKYRKAVRGKGIRPRIARRGQPHRAPDWAPSGGVVERTIAWYHGMKRLRIRWERRDDALTTSERRTIRRILLPACGAHGGGSPHSGRVAKAKTMSLSVVSRLIFMWSNVSPGRSSFPSDRRAFHRRALELGSLGLDQLTAALEGDRSPLVHGGKTSRGPHL</sequence>
<accession>A0ABP8SPW6</accession>
<name>A0ABP8SPW6_9ACTN</name>
<dbReference type="EMBL" id="BAABGU010000018">
    <property type="protein sequence ID" value="GAA4572164.1"/>
    <property type="molecule type" value="Genomic_DNA"/>
</dbReference>
<evidence type="ECO:0000313" key="3">
    <source>
        <dbReference type="Proteomes" id="UP001500307"/>
    </source>
</evidence>
<keyword evidence="3" id="KW-1185">Reference proteome</keyword>
<feature type="domain" description="Transposase IS4-like" evidence="1">
    <location>
        <begin position="2"/>
        <end position="117"/>
    </location>
</feature>
<gene>
    <name evidence="2" type="ORF">GCM10023176_34470</name>
</gene>
<dbReference type="Proteomes" id="UP001500307">
    <property type="component" value="Unassembled WGS sequence"/>
</dbReference>
<organism evidence="2 3">
    <name type="scientific">Micromonospora coerulea</name>
    <dbReference type="NCBI Taxonomy" id="47856"/>
    <lineage>
        <taxon>Bacteria</taxon>
        <taxon>Bacillati</taxon>
        <taxon>Actinomycetota</taxon>
        <taxon>Actinomycetes</taxon>
        <taxon>Micromonosporales</taxon>
        <taxon>Micromonosporaceae</taxon>
        <taxon>Micromonospora</taxon>
    </lineage>
</organism>
<dbReference type="Pfam" id="PF01609">
    <property type="entry name" value="DDE_Tnp_1"/>
    <property type="match status" value="1"/>
</dbReference>
<dbReference type="PANTHER" id="PTHR30007:SF1">
    <property type="entry name" value="BLR1914 PROTEIN"/>
    <property type="match status" value="1"/>
</dbReference>